<dbReference type="Proteomes" id="UP000504609">
    <property type="component" value="Unplaced"/>
</dbReference>
<evidence type="ECO:0000256" key="3">
    <source>
        <dbReference type="ARBA" id="ARBA00022900"/>
    </source>
</evidence>
<evidence type="ECO:0000256" key="1">
    <source>
        <dbReference type="ARBA" id="ARBA00008210"/>
    </source>
</evidence>
<accession>A0A6J1GMZ2</accession>
<dbReference type="PROSITE" id="PS00285">
    <property type="entry name" value="POTATO_INHIBITOR"/>
    <property type="match status" value="1"/>
</dbReference>
<dbReference type="PANTHER" id="PTHR33091">
    <property type="entry name" value="PROTEIN, PUTATIVE, EXPRESSED-RELATED"/>
    <property type="match status" value="1"/>
</dbReference>
<name>A0A6J1GMZ2_CUCMO</name>
<comment type="similarity">
    <text evidence="1">Belongs to the protease inhibitor I13 (potato type I serine protease inhibitor) family.</text>
</comment>
<dbReference type="RefSeq" id="XP_022953421.1">
    <property type="nucleotide sequence ID" value="XM_023097653.1"/>
</dbReference>
<dbReference type="KEGG" id="cmos:111455981"/>
<evidence type="ECO:0000313" key="4">
    <source>
        <dbReference type="Proteomes" id="UP000504609"/>
    </source>
</evidence>
<protein>
    <submittedName>
        <fullName evidence="5">Glu S.griseus protease inhibitor-like isoform X1</fullName>
    </submittedName>
</protein>
<dbReference type="PANTHER" id="PTHR33091:SF83">
    <property type="entry name" value="SERINE PROTEASE INHIBITOR, POTATO INHIBITOR I-TYPE FAMILY PROTEIN-RELATED"/>
    <property type="match status" value="1"/>
</dbReference>
<proteinExistence type="inferred from homology"/>
<dbReference type="PRINTS" id="PR00292">
    <property type="entry name" value="POTATOINHBTR"/>
</dbReference>
<evidence type="ECO:0000313" key="5">
    <source>
        <dbReference type="RefSeq" id="XP_022953421.1"/>
    </source>
</evidence>
<keyword evidence="4" id="KW-1185">Reference proteome</keyword>
<dbReference type="InterPro" id="IPR036354">
    <property type="entry name" value="Prot_inh_pot1_sf"/>
</dbReference>
<organism evidence="4 5">
    <name type="scientific">Cucurbita moschata</name>
    <name type="common">Winter crookneck squash</name>
    <name type="synonym">Cucurbita pepo var. moschata</name>
    <dbReference type="NCBI Taxonomy" id="3662"/>
    <lineage>
        <taxon>Eukaryota</taxon>
        <taxon>Viridiplantae</taxon>
        <taxon>Streptophyta</taxon>
        <taxon>Embryophyta</taxon>
        <taxon>Tracheophyta</taxon>
        <taxon>Spermatophyta</taxon>
        <taxon>Magnoliopsida</taxon>
        <taxon>eudicotyledons</taxon>
        <taxon>Gunneridae</taxon>
        <taxon>Pentapetalae</taxon>
        <taxon>rosids</taxon>
        <taxon>fabids</taxon>
        <taxon>Cucurbitales</taxon>
        <taxon>Cucurbitaceae</taxon>
        <taxon>Cucurbiteae</taxon>
        <taxon>Cucurbita</taxon>
    </lineage>
</organism>
<dbReference type="InterPro" id="IPR000864">
    <property type="entry name" value="Prot_inh_pot1"/>
</dbReference>
<keyword evidence="2 5" id="KW-0646">Protease inhibitor</keyword>
<dbReference type="GO" id="GO:0009611">
    <property type="term" value="P:response to wounding"/>
    <property type="evidence" value="ECO:0007669"/>
    <property type="project" value="InterPro"/>
</dbReference>
<dbReference type="Pfam" id="PF00280">
    <property type="entry name" value="potato_inhibit"/>
    <property type="match status" value="1"/>
</dbReference>
<dbReference type="AlphaFoldDB" id="A0A6J1GMZ2"/>
<dbReference type="GeneID" id="111455981"/>
<evidence type="ECO:0000256" key="2">
    <source>
        <dbReference type="ARBA" id="ARBA00022690"/>
    </source>
</evidence>
<dbReference type="GO" id="GO:0004867">
    <property type="term" value="F:serine-type endopeptidase inhibitor activity"/>
    <property type="evidence" value="ECO:0007669"/>
    <property type="project" value="UniProtKB-KW"/>
</dbReference>
<reference evidence="5" key="1">
    <citation type="submission" date="2025-08" db="UniProtKB">
        <authorList>
            <consortium name="RefSeq"/>
        </authorList>
    </citation>
    <scope>IDENTIFICATION</scope>
    <source>
        <tissue evidence="5">Young leaves</tissue>
    </source>
</reference>
<gene>
    <name evidence="5" type="primary">LOC111455981</name>
</gene>
<dbReference type="Gene3D" id="3.30.10.10">
    <property type="entry name" value="Trypsin Inhibitor V, subunit A"/>
    <property type="match status" value="1"/>
</dbReference>
<dbReference type="SUPFAM" id="SSF54654">
    <property type="entry name" value="CI-2 family of serine protease inhibitors"/>
    <property type="match status" value="1"/>
</dbReference>
<sequence length="71" mass="8118">MALFCRAGKMMWPELLGARGEEARSRIEKENPYVDAAIVREGRVVTLDLRCDRVRIWVNEDGIVTRVPFVG</sequence>
<keyword evidence="3" id="KW-0722">Serine protease inhibitor</keyword>